<proteinExistence type="predicted"/>
<reference evidence="2 3" key="1">
    <citation type="submission" date="2019-10" db="EMBL/GenBank/DDBJ databases">
        <title>Assembly and Annotation for the nematode Trichostrongylus colubriformis.</title>
        <authorList>
            <person name="Martin J."/>
        </authorList>
    </citation>
    <scope>NUCLEOTIDE SEQUENCE [LARGE SCALE GENOMIC DNA]</scope>
    <source>
        <strain evidence="2">G859</strain>
        <tissue evidence="2">Whole worm</tissue>
    </source>
</reference>
<feature type="compositionally biased region" description="Basic and acidic residues" evidence="1">
    <location>
        <begin position="11"/>
        <end position="20"/>
    </location>
</feature>
<accession>A0AAN8FQQ0</accession>
<sequence length="134" mass="15285">SIVTRKKIGPSKKDENDIESVKMRDREEDADVGIKVYTPAISKTGGGFTSVVIRPLQQSWIAKYGARSVFVDDTFNLTAYSLRLATMIVVDEEIKAYRCILWSNRMTDKEVALMLYKTKTLVPNPDTEYLIWDD</sequence>
<evidence type="ECO:0000256" key="1">
    <source>
        <dbReference type="SAM" id="MobiDB-lite"/>
    </source>
</evidence>
<feature type="compositionally biased region" description="Basic residues" evidence="1">
    <location>
        <begin position="1"/>
        <end position="10"/>
    </location>
</feature>
<feature type="non-terminal residue" evidence="2">
    <location>
        <position position="1"/>
    </location>
</feature>
<protein>
    <submittedName>
        <fullName evidence="2">MULE domain-containing protein</fullName>
    </submittedName>
</protein>
<dbReference type="AlphaFoldDB" id="A0AAN8FQQ0"/>
<name>A0AAN8FQQ0_TRICO</name>
<comment type="caution">
    <text evidence="2">The sequence shown here is derived from an EMBL/GenBank/DDBJ whole genome shotgun (WGS) entry which is preliminary data.</text>
</comment>
<organism evidence="2 3">
    <name type="scientific">Trichostrongylus colubriformis</name>
    <name type="common">Black scour worm</name>
    <dbReference type="NCBI Taxonomy" id="6319"/>
    <lineage>
        <taxon>Eukaryota</taxon>
        <taxon>Metazoa</taxon>
        <taxon>Ecdysozoa</taxon>
        <taxon>Nematoda</taxon>
        <taxon>Chromadorea</taxon>
        <taxon>Rhabditida</taxon>
        <taxon>Rhabditina</taxon>
        <taxon>Rhabditomorpha</taxon>
        <taxon>Strongyloidea</taxon>
        <taxon>Trichostrongylidae</taxon>
        <taxon>Trichostrongylus</taxon>
    </lineage>
</organism>
<dbReference type="EMBL" id="WIXE01004209">
    <property type="protein sequence ID" value="KAK5983242.1"/>
    <property type="molecule type" value="Genomic_DNA"/>
</dbReference>
<feature type="region of interest" description="Disordered" evidence="1">
    <location>
        <begin position="1"/>
        <end position="20"/>
    </location>
</feature>
<evidence type="ECO:0000313" key="2">
    <source>
        <dbReference type="EMBL" id="KAK5983242.1"/>
    </source>
</evidence>
<evidence type="ECO:0000313" key="3">
    <source>
        <dbReference type="Proteomes" id="UP001331761"/>
    </source>
</evidence>
<dbReference type="Proteomes" id="UP001331761">
    <property type="component" value="Unassembled WGS sequence"/>
</dbReference>
<keyword evidence="3" id="KW-1185">Reference proteome</keyword>
<gene>
    <name evidence="2" type="ORF">GCK32_006264</name>
</gene>